<evidence type="ECO:0008006" key="4">
    <source>
        <dbReference type="Google" id="ProtNLM"/>
    </source>
</evidence>
<protein>
    <recommendedName>
        <fullName evidence="4">Integrase</fullName>
    </recommendedName>
</protein>
<comment type="caution">
    <text evidence="2">The sequence shown here is derived from an EMBL/GenBank/DDBJ whole genome shotgun (WGS) entry which is preliminary data.</text>
</comment>
<evidence type="ECO:0000313" key="3">
    <source>
        <dbReference type="Proteomes" id="UP000637628"/>
    </source>
</evidence>
<reference evidence="2 3" key="1">
    <citation type="submission" date="2021-01" db="EMBL/GenBank/DDBJ databases">
        <title>Whole genome shotgun sequence of Actinoplanes durhamensis NBRC 14914.</title>
        <authorList>
            <person name="Komaki H."/>
            <person name="Tamura T."/>
        </authorList>
    </citation>
    <scope>NUCLEOTIDE SEQUENCE [LARGE SCALE GENOMIC DNA]</scope>
    <source>
        <strain evidence="2 3">NBRC 14914</strain>
    </source>
</reference>
<organism evidence="2 3">
    <name type="scientific">Paractinoplanes durhamensis</name>
    <dbReference type="NCBI Taxonomy" id="113563"/>
    <lineage>
        <taxon>Bacteria</taxon>
        <taxon>Bacillati</taxon>
        <taxon>Actinomycetota</taxon>
        <taxon>Actinomycetes</taxon>
        <taxon>Micromonosporales</taxon>
        <taxon>Micromonosporaceae</taxon>
        <taxon>Paractinoplanes</taxon>
    </lineage>
</organism>
<proteinExistence type="predicted"/>
<evidence type="ECO:0000313" key="2">
    <source>
        <dbReference type="EMBL" id="GIE07297.1"/>
    </source>
</evidence>
<accession>A0ABQ3ZBW6</accession>
<sequence>MGHASYETTHKFYAHLIPPDEDAPHVFAERPAPAPVRPAMAPSNVRQLRPTGTP</sequence>
<dbReference type="EMBL" id="BOML01000075">
    <property type="protein sequence ID" value="GIE07297.1"/>
    <property type="molecule type" value="Genomic_DNA"/>
</dbReference>
<feature type="compositionally biased region" description="Polar residues" evidence="1">
    <location>
        <begin position="44"/>
        <end position="54"/>
    </location>
</feature>
<evidence type="ECO:0000256" key="1">
    <source>
        <dbReference type="SAM" id="MobiDB-lite"/>
    </source>
</evidence>
<gene>
    <name evidence="2" type="ORF">Adu01nite_86470</name>
</gene>
<keyword evidence="3" id="KW-1185">Reference proteome</keyword>
<dbReference type="Proteomes" id="UP000637628">
    <property type="component" value="Unassembled WGS sequence"/>
</dbReference>
<name>A0ABQ3ZBW6_9ACTN</name>
<feature type="region of interest" description="Disordered" evidence="1">
    <location>
        <begin position="23"/>
        <end position="54"/>
    </location>
</feature>